<dbReference type="AlphaFoldDB" id="A0AAD5PBH9"/>
<accession>A0AAD5PBH9</accession>
<dbReference type="Proteomes" id="UP001209540">
    <property type="component" value="Unassembled WGS sequence"/>
</dbReference>
<comment type="caution">
    <text evidence="1">The sequence shown here is derived from an EMBL/GenBank/DDBJ whole genome shotgun (WGS) entry which is preliminary data.</text>
</comment>
<reference evidence="1" key="1">
    <citation type="journal article" date="2022" name="IScience">
        <title>Evolution of zygomycete secretomes and the origins of terrestrial fungal ecologies.</title>
        <authorList>
            <person name="Chang Y."/>
            <person name="Wang Y."/>
            <person name="Mondo S."/>
            <person name="Ahrendt S."/>
            <person name="Andreopoulos W."/>
            <person name="Barry K."/>
            <person name="Beard J."/>
            <person name="Benny G.L."/>
            <person name="Blankenship S."/>
            <person name="Bonito G."/>
            <person name="Cuomo C."/>
            <person name="Desiro A."/>
            <person name="Gervers K.A."/>
            <person name="Hundley H."/>
            <person name="Kuo A."/>
            <person name="LaButti K."/>
            <person name="Lang B.F."/>
            <person name="Lipzen A."/>
            <person name="O'Donnell K."/>
            <person name="Pangilinan J."/>
            <person name="Reynolds N."/>
            <person name="Sandor L."/>
            <person name="Smith M.E."/>
            <person name="Tsang A."/>
            <person name="Grigoriev I.V."/>
            <person name="Stajich J.E."/>
            <person name="Spatafora J.W."/>
        </authorList>
    </citation>
    <scope>NUCLEOTIDE SEQUENCE</scope>
    <source>
        <strain evidence="1">RSA 2281</strain>
    </source>
</reference>
<organism evidence="1 2">
    <name type="scientific">Phascolomyces articulosus</name>
    <dbReference type="NCBI Taxonomy" id="60185"/>
    <lineage>
        <taxon>Eukaryota</taxon>
        <taxon>Fungi</taxon>
        <taxon>Fungi incertae sedis</taxon>
        <taxon>Mucoromycota</taxon>
        <taxon>Mucoromycotina</taxon>
        <taxon>Mucoromycetes</taxon>
        <taxon>Mucorales</taxon>
        <taxon>Lichtheimiaceae</taxon>
        <taxon>Phascolomyces</taxon>
    </lineage>
</organism>
<keyword evidence="2" id="KW-1185">Reference proteome</keyword>
<proteinExistence type="predicted"/>
<name>A0AAD5PBH9_9FUNG</name>
<evidence type="ECO:0000313" key="1">
    <source>
        <dbReference type="EMBL" id="KAI9251465.1"/>
    </source>
</evidence>
<gene>
    <name evidence="1" type="ORF">BDA99DRAFT_541453</name>
</gene>
<dbReference type="EMBL" id="JAIXMP010000030">
    <property type="protein sequence ID" value="KAI9251465.1"/>
    <property type="molecule type" value="Genomic_DNA"/>
</dbReference>
<reference evidence="1" key="2">
    <citation type="submission" date="2023-02" db="EMBL/GenBank/DDBJ databases">
        <authorList>
            <consortium name="DOE Joint Genome Institute"/>
            <person name="Mondo S.J."/>
            <person name="Chang Y."/>
            <person name="Wang Y."/>
            <person name="Ahrendt S."/>
            <person name="Andreopoulos W."/>
            <person name="Barry K."/>
            <person name="Beard J."/>
            <person name="Benny G.L."/>
            <person name="Blankenship S."/>
            <person name="Bonito G."/>
            <person name="Cuomo C."/>
            <person name="Desiro A."/>
            <person name="Gervers K.A."/>
            <person name="Hundley H."/>
            <person name="Kuo A."/>
            <person name="LaButti K."/>
            <person name="Lang B.F."/>
            <person name="Lipzen A."/>
            <person name="O'Donnell K."/>
            <person name="Pangilinan J."/>
            <person name="Reynolds N."/>
            <person name="Sandor L."/>
            <person name="Smith M.W."/>
            <person name="Tsang A."/>
            <person name="Grigoriev I.V."/>
            <person name="Stajich J.E."/>
            <person name="Spatafora J.W."/>
        </authorList>
    </citation>
    <scope>NUCLEOTIDE SEQUENCE</scope>
    <source>
        <strain evidence="1">RSA 2281</strain>
    </source>
</reference>
<evidence type="ECO:0000313" key="2">
    <source>
        <dbReference type="Proteomes" id="UP001209540"/>
    </source>
</evidence>
<protein>
    <submittedName>
        <fullName evidence="1">Uncharacterized protein</fullName>
    </submittedName>
</protein>
<sequence>MNSSNHAVECLTHCCRTTRKQYDKNEKPSPTTLCNVNVNIKTAACVWFLHFLFNLHKGKREGSIKWKTFGAAVVMQQTKDFVISGYPTRGFLYFLNFLCKSTLLQCLFQVKRKSATVTYATPLEYTYLVINIIVSKVYTTDDQTKCLLILEKTKPFQSITSEKWATVSTVCATNELFNTHCSNSDIMSPLKILYAFDPHLASSKHQSVRITGFLYKDIKSDALNLYNNYLYSAYTRIKFQWPSSFFSWVNMKMIPIATCSSIKSLTEKAASLLIGIKVKAGQHYVYQYKIENERWMFLILR</sequence>